<reference evidence="2" key="2">
    <citation type="submission" date="2023-06" db="EMBL/GenBank/DDBJ databases">
        <authorList>
            <person name="Ma L."/>
            <person name="Liu K.-W."/>
            <person name="Li Z."/>
            <person name="Hsiao Y.-Y."/>
            <person name="Qi Y."/>
            <person name="Fu T."/>
            <person name="Tang G."/>
            <person name="Zhang D."/>
            <person name="Sun W.-H."/>
            <person name="Liu D.-K."/>
            <person name="Li Y."/>
            <person name="Chen G.-Z."/>
            <person name="Liu X.-D."/>
            <person name="Liao X.-Y."/>
            <person name="Jiang Y.-T."/>
            <person name="Yu X."/>
            <person name="Hao Y."/>
            <person name="Huang J."/>
            <person name="Zhao X.-W."/>
            <person name="Ke S."/>
            <person name="Chen Y.-Y."/>
            <person name="Wu W.-L."/>
            <person name="Hsu J.-L."/>
            <person name="Lin Y.-F."/>
            <person name="Huang M.-D."/>
            <person name="Li C.-Y."/>
            <person name="Huang L."/>
            <person name="Wang Z.-W."/>
            <person name="Zhao X."/>
            <person name="Zhong W.-Y."/>
            <person name="Peng D.-H."/>
            <person name="Ahmad S."/>
            <person name="Lan S."/>
            <person name="Zhang J.-S."/>
            <person name="Tsai W.-C."/>
            <person name="Van De Peer Y."/>
            <person name="Liu Z.-J."/>
        </authorList>
    </citation>
    <scope>NUCLEOTIDE SEQUENCE</scope>
    <source>
        <strain evidence="2">CP</strain>
        <tissue evidence="2">Leaves</tissue>
    </source>
</reference>
<evidence type="ECO:0000313" key="3">
    <source>
        <dbReference type="Proteomes" id="UP001180020"/>
    </source>
</evidence>
<evidence type="ECO:0000256" key="1">
    <source>
        <dbReference type="SAM" id="MobiDB-lite"/>
    </source>
</evidence>
<dbReference type="AlphaFoldDB" id="A0AAV9EDW5"/>
<reference evidence="2" key="1">
    <citation type="journal article" date="2023" name="Nat. Commun.">
        <title>Diploid and tetraploid genomes of Acorus and the evolution of monocots.</title>
        <authorList>
            <person name="Ma L."/>
            <person name="Liu K.W."/>
            <person name="Li Z."/>
            <person name="Hsiao Y.Y."/>
            <person name="Qi Y."/>
            <person name="Fu T."/>
            <person name="Tang G.D."/>
            <person name="Zhang D."/>
            <person name="Sun W.H."/>
            <person name="Liu D.K."/>
            <person name="Li Y."/>
            <person name="Chen G.Z."/>
            <person name="Liu X.D."/>
            <person name="Liao X.Y."/>
            <person name="Jiang Y.T."/>
            <person name="Yu X."/>
            <person name="Hao Y."/>
            <person name="Huang J."/>
            <person name="Zhao X.W."/>
            <person name="Ke S."/>
            <person name="Chen Y.Y."/>
            <person name="Wu W.L."/>
            <person name="Hsu J.L."/>
            <person name="Lin Y.F."/>
            <person name="Huang M.D."/>
            <person name="Li C.Y."/>
            <person name="Huang L."/>
            <person name="Wang Z.W."/>
            <person name="Zhao X."/>
            <person name="Zhong W.Y."/>
            <person name="Peng D.H."/>
            <person name="Ahmad S."/>
            <person name="Lan S."/>
            <person name="Zhang J.S."/>
            <person name="Tsai W.C."/>
            <person name="Van de Peer Y."/>
            <person name="Liu Z.J."/>
        </authorList>
    </citation>
    <scope>NUCLEOTIDE SEQUENCE</scope>
    <source>
        <strain evidence="2">CP</strain>
    </source>
</reference>
<keyword evidence="3" id="KW-1185">Reference proteome</keyword>
<feature type="compositionally biased region" description="Basic and acidic residues" evidence="1">
    <location>
        <begin position="55"/>
        <end position="70"/>
    </location>
</feature>
<accession>A0AAV9EDW5</accession>
<proteinExistence type="predicted"/>
<protein>
    <submittedName>
        <fullName evidence="2">Uncharacterized protein</fullName>
    </submittedName>
</protein>
<dbReference type="EMBL" id="JAUJYO010000008">
    <property type="protein sequence ID" value="KAK1310222.1"/>
    <property type="molecule type" value="Genomic_DNA"/>
</dbReference>
<sequence>MEFRGKSCPPDFIVKGKLLDSKRAKRREWYAKLDKEKKDEMNARKKELRSKRKASPLERDTFDPVERHETSSINPLSDALNIDILDKEQTSGSKFSFTEKASTSLSSIPQPIVDQAVIMSFLQDHHLFLEWKKMRFQ</sequence>
<comment type="caution">
    <text evidence="2">The sequence shown here is derived from an EMBL/GenBank/DDBJ whole genome shotgun (WGS) entry which is preliminary data.</text>
</comment>
<evidence type="ECO:0000313" key="2">
    <source>
        <dbReference type="EMBL" id="KAK1310222.1"/>
    </source>
</evidence>
<dbReference type="Proteomes" id="UP001180020">
    <property type="component" value="Unassembled WGS sequence"/>
</dbReference>
<feature type="region of interest" description="Disordered" evidence="1">
    <location>
        <begin position="40"/>
        <end position="73"/>
    </location>
</feature>
<gene>
    <name evidence="2" type="ORF">QJS10_CPA08g00738</name>
</gene>
<organism evidence="2 3">
    <name type="scientific">Acorus calamus</name>
    <name type="common">Sweet flag</name>
    <dbReference type="NCBI Taxonomy" id="4465"/>
    <lineage>
        <taxon>Eukaryota</taxon>
        <taxon>Viridiplantae</taxon>
        <taxon>Streptophyta</taxon>
        <taxon>Embryophyta</taxon>
        <taxon>Tracheophyta</taxon>
        <taxon>Spermatophyta</taxon>
        <taxon>Magnoliopsida</taxon>
        <taxon>Liliopsida</taxon>
        <taxon>Acoraceae</taxon>
        <taxon>Acorus</taxon>
    </lineage>
</organism>
<name>A0AAV9EDW5_ACOCL</name>